<dbReference type="CDD" id="cd16323">
    <property type="entry name" value="Syd"/>
    <property type="match status" value="1"/>
</dbReference>
<evidence type="ECO:0000256" key="2">
    <source>
        <dbReference type="ARBA" id="ARBA00022519"/>
    </source>
</evidence>
<organism evidence="4 5">
    <name type="scientific">Pseudidiomarina planktonica</name>
    <dbReference type="NCBI Taxonomy" id="1323738"/>
    <lineage>
        <taxon>Bacteria</taxon>
        <taxon>Pseudomonadati</taxon>
        <taxon>Pseudomonadota</taxon>
        <taxon>Gammaproteobacteria</taxon>
        <taxon>Alteromonadales</taxon>
        <taxon>Idiomarinaceae</taxon>
        <taxon>Pseudidiomarina</taxon>
    </lineage>
</organism>
<dbReference type="GO" id="GO:0009898">
    <property type="term" value="C:cytoplasmic side of plasma membrane"/>
    <property type="evidence" value="ECO:0007669"/>
    <property type="project" value="InterPro"/>
</dbReference>
<protein>
    <submittedName>
        <fullName evidence="4">SecY interacting protein Syd</fullName>
    </submittedName>
</protein>
<evidence type="ECO:0000256" key="1">
    <source>
        <dbReference type="ARBA" id="ARBA00022475"/>
    </source>
</evidence>
<sequence length="187" mass="21173">MTATNQAATTAIDNLIERYERYYQEHQQPLLAPVVPDWECPIVVAAHSDDEVVWQPVRQAQPHAFHDLENALEQPFHPDFAVYYQRWFAADLLVTWQQHPLLLLQVMGPEDAEQLQVNMAGHILMKRRLKQPPTLFLGLADEADDLLVTMDNSTGAIGLEWVGKPQHEQLADNLADFLNGVSPTSLT</sequence>
<keyword evidence="3" id="KW-0472">Membrane</keyword>
<dbReference type="InterPro" id="IPR009948">
    <property type="entry name" value="Syd"/>
</dbReference>
<dbReference type="EMBL" id="FXWH01000001">
    <property type="protein sequence ID" value="SMQ64405.1"/>
    <property type="molecule type" value="Genomic_DNA"/>
</dbReference>
<keyword evidence="5" id="KW-1185">Reference proteome</keyword>
<dbReference type="Pfam" id="PF07348">
    <property type="entry name" value="Syd"/>
    <property type="match status" value="1"/>
</dbReference>
<keyword evidence="1" id="KW-1003">Cell membrane</keyword>
<proteinExistence type="predicted"/>
<dbReference type="OrthoDB" id="5599437at2"/>
<dbReference type="AlphaFoldDB" id="A0A1Y6EP01"/>
<name>A0A1Y6EP01_9GAMM</name>
<dbReference type="NCBIfam" id="NF003439">
    <property type="entry name" value="PRK04968.1"/>
    <property type="match status" value="1"/>
</dbReference>
<dbReference type="Proteomes" id="UP000194450">
    <property type="component" value="Unassembled WGS sequence"/>
</dbReference>
<dbReference type="RefSeq" id="WP_086434137.1">
    <property type="nucleotide sequence ID" value="NZ_FXWH01000001.1"/>
</dbReference>
<gene>
    <name evidence="4" type="ORF">SAMN06297229_1017</name>
</gene>
<reference evidence="5" key="1">
    <citation type="submission" date="2017-04" db="EMBL/GenBank/DDBJ databases">
        <authorList>
            <person name="Varghese N."/>
            <person name="Submissions S."/>
        </authorList>
    </citation>
    <scope>NUCLEOTIDE SEQUENCE [LARGE SCALE GENOMIC DNA]</scope>
</reference>
<keyword evidence="2" id="KW-0997">Cell inner membrane</keyword>
<evidence type="ECO:0000313" key="5">
    <source>
        <dbReference type="Proteomes" id="UP000194450"/>
    </source>
</evidence>
<accession>A0A1Y6EP01</accession>
<evidence type="ECO:0000256" key="3">
    <source>
        <dbReference type="ARBA" id="ARBA00023136"/>
    </source>
</evidence>
<dbReference type="InterPro" id="IPR038228">
    <property type="entry name" value="Syd_sf"/>
</dbReference>
<dbReference type="Gene3D" id="3.40.1580.20">
    <property type="entry name" value="Syd protein"/>
    <property type="match status" value="1"/>
</dbReference>
<evidence type="ECO:0000313" key="4">
    <source>
        <dbReference type="EMBL" id="SMQ64405.1"/>
    </source>
</evidence>